<dbReference type="GO" id="GO:0005516">
    <property type="term" value="F:calmodulin binding"/>
    <property type="evidence" value="ECO:0007669"/>
    <property type="project" value="TreeGrafter"/>
</dbReference>
<dbReference type="Proteomes" id="UP000694520">
    <property type="component" value="Chromosome 29"/>
</dbReference>
<dbReference type="Gene3D" id="1.20.5.190">
    <property type="match status" value="1"/>
</dbReference>
<dbReference type="AlphaFoldDB" id="A0A8B9YHV8"/>
<organism evidence="2 3">
    <name type="scientific">Bos mutus grunniens</name>
    <name type="common">Wild yak</name>
    <name type="synonym">Bos grunniens</name>
    <dbReference type="NCBI Taxonomy" id="30521"/>
    <lineage>
        <taxon>Eukaryota</taxon>
        <taxon>Metazoa</taxon>
        <taxon>Chordata</taxon>
        <taxon>Craniata</taxon>
        <taxon>Vertebrata</taxon>
        <taxon>Euteleostomi</taxon>
        <taxon>Mammalia</taxon>
        <taxon>Eutheria</taxon>
        <taxon>Laurasiatheria</taxon>
        <taxon>Artiodactyla</taxon>
        <taxon>Ruminantia</taxon>
        <taxon>Pecora</taxon>
        <taxon>Bovidae</taxon>
        <taxon>Bovinae</taxon>
        <taxon>Bos</taxon>
    </lineage>
</organism>
<reference evidence="2" key="2">
    <citation type="submission" date="2025-08" db="UniProtKB">
        <authorList>
            <consortium name="Ensembl"/>
        </authorList>
    </citation>
    <scope>IDENTIFICATION</scope>
</reference>
<reference evidence="2" key="3">
    <citation type="submission" date="2025-09" db="UniProtKB">
        <authorList>
            <consortium name="Ensembl"/>
        </authorList>
    </citation>
    <scope>IDENTIFICATION</scope>
</reference>
<dbReference type="SMART" id="SM00015">
    <property type="entry name" value="IQ"/>
    <property type="match status" value="1"/>
</dbReference>
<dbReference type="PANTHER" id="PTHR10699">
    <property type="entry name" value="NEUROMODULIN"/>
    <property type="match status" value="1"/>
</dbReference>
<name>A0A8B9YHV8_BOSMU</name>
<keyword evidence="3" id="KW-1185">Reference proteome</keyword>
<accession>A0A8B9YHV8</accession>
<dbReference type="Pfam" id="PF00612">
    <property type="entry name" value="IQ"/>
    <property type="match status" value="1"/>
</dbReference>
<evidence type="ECO:0000313" key="3">
    <source>
        <dbReference type="Proteomes" id="UP000694520"/>
    </source>
</evidence>
<protein>
    <recommendedName>
        <fullName evidence="4">Sperm surface protein Sp17</fullName>
    </recommendedName>
</protein>
<feature type="compositionally biased region" description="Basic and acidic residues" evidence="1">
    <location>
        <begin position="161"/>
        <end position="173"/>
    </location>
</feature>
<evidence type="ECO:0000313" key="2">
    <source>
        <dbReference type="Ensembl" id="ENSBGRP00000035995.1"/>
    </source>
</evidence>
<dbReference type="PROSITE" id="PS50096">
    <property type="entry name" value="IQ"/>
    <property type="match status" value="1"/>
</dbReference>
<dbReference type="GeneTree" id="ENSGT00440000039164"/>
<dbReference type="FunFam" id="1.20.5.190:FF:000045">
    <property type="entry name" value="Sperm surface protein Sp17"/>
    <property type="match status" value="1"/>
</dbReference>
<sequence>MLARSRPRRAGLGAWTPARAGPWAGGKALTPPFPGQKSAKLSAAAGGPVPLFGHRSGMRERGRGRKRFPGNEKKQPEPSTPALRERRETNFDPAEWGAKVDDRFYNNHAFKEQESPEKHEPGKENSQTSVKEKTALESPEEDKDMEENAALKIQAAFRGHLAREEVKKMKSSDLEEEKTEENE</sequence>
<dbReference type="InterPro" id="IPR000048">
    <property type="entry name" value="IQ_motif_EF-hand-BS"/>
</dbReference>
<proteinExistence type="predicted"/>
<feature type="compositionally biased region" description="Basic and acidic residues" evidence="1">
    <location>
        <begin position="98"/>
        <end position="123"/>
    </location>
</feature>
<feature type="region of interest" description="Disordered" evidence="1">
    <location>
        <begin position="1"/>
        <end position="183"/>
    </location>
</feature>
<reference evidence="2" key="1">
    <citation type="submission" date="2019-05" db="EMBL/GenBank/DDBJ databases">
        <authorList>
            <person name="Zhang S."/>
            <person name="Liu J."/>
        </authorList>
    </citation>
    <scope>NUCLEOTIDE SEQUENCE [LARGE SCALE GENOMIC DNA]</scope>
</reference>
<evidence type="ECO:0008006" key="4">
    <source>
        <dbReference type="Google" id="ProtNLM"/>
    </source>
</evidence>
<evidence type="ECO:0000256" key="1">
    <source>
        <dbReference type="SAM" id="MobiDB-lite"/>
    </source>
</evidence>
<dbReference type="Ensembl" id="ENSBGRT00000041648.1">
    <property type="protein sequence ID" value="ENSBGRP00000035995.1"/>
    <property type="gene ID" value="ENSBGRG00000022554.1"/>
</dbReference>
<feature type="compositionally biased region" description="Acidic residues" evidence="1">
    <location>
        <begin position="138"/>
        <end position="147"/>
    </location>
</feature>
<feature type="compositionally biased region" description="Acidic residues" evidence="1">
    <location>
        <begin position="174"/>
        <end position="183"/>
    </location>
</feature>
<dbReference type="PANTHER" id="PTHR10699:SF11">
    <property type="entry name" value="IGLOO, ISOFORM A"/>
    <property type="match status" value="1"/>
</dbReference>